<reference evidence="1 2" key="1">
    <citation type="submission" date="2021-06" db="EMBL/GenBank/DDBJ databases">
        <title>Caerostris extrusa draft genome.</title>
        <authorList>
            <person name="Kono N."/>
            <person name="Arakawa K."/>
        </authorList>
    </citation>
    <scope>NUCLEOTIDE SEQUENCE [LARGE SCALE GENOMIC DNA]</scope>
</reference>
<accession>A0AAV4MRR1</accession>
<proteinExistence type="predicted"/>
<dbReference type="AlphaFoldDB" id="A0AAV4MRR1"/>
<evidence type="ECO:0000313" key="1">
    <source>
        <dbReference type="EMBL" id="GIX74584.1"/>
    </source>
</evidence>
<name>A0AAV4MRR1_CAEEX</name>
<comment type="caution">
    <text evidence="1">The sequence shown here is derived from an EMBL/GenBank/DDBJ whole genome shotgun (WGS) entry which is preliminary data.</text>
</comment>
<protein>
    <submittedName>
        <fullName evidence="1">Uncharacterized protein</fullName>
    </submittedName>
</protein>
<gene>
    <name evidence="1" type="ORF">CEXT_123371</name>
</gene>
<sequence>MVKPSQLRRRIKLKVTLPPTSSYCIPLFQRQMKSEEWNFEKKGRNIIPIVEKAKLPLLRKEDRILRRGRNL</sequence>
<dbReference type="Proteomes" id="UP001054945">
    <property type="component" value="Unassembled WGS sequence"/>
</dbReference>
<dbReference type="EMBL" id="BPLR01002516">
    <property type="protein sequence ID" value="GIX74584.1"/>
    <property type="molecule type" value="Genomic_DNA"/>
</dbReference>
<organism evidence="1 2">
    <name type="scientific">Caerostris extrusa</name>
    <name type="common">Bark spider</name>
    <name type="synonym">Caerostris bankana</name>
    <dbReference type="NCBI Taxonomy" id="172846"/>
    <lineage>
        <taxon>Eukaryota</taxon>
        <taxon>Metazoa</taxon>
        <taxon>Ecdysozoa</taxon>
        <taxon>Arthropoda</taxon>
        <taxon>Chelicerata</taxon>
        <taxon>Arachnida</taxon>
        <taxon>Araneae</taxon>
        <taxon>Araneomorphae</taxon>
        <taxon>Entelegynae</taxon>
        <taxon>Araneoidea</taxon>
        <taxon>Araneidae</taxon>
        <taxon>Caerostris</taxon>
    </lineage>
</organism>
<evidence type="ECO:0000313" key="2">
    <source>
        <dbReference type="Proteomes" id="UP001054945"/>
    </source>
</evidence>
<keyword evidence="2" id="KW-1185">Reference proteome</keyword>